<gene>
    <name evidence="8" type="ORF">HYG86_02535</name>
</gene>
<evidence type="ECO:0000256" key="6">
    <source>
        <dbReference type="ARBA" id="ARBA00023014"/>
    </source>
</evidence>
<proteinExistence type="inferred from homology"/>
<dbReference type="FunFam" id="3.40.640.10:FF:000084">
    <property type="entry name" value="IscS-like cysteine desulfurase"/>
    <property type="match status" value="1"/>
</dbReference>
<feature type="domain" description="Aminotransferase class V" evidence="7">
    <location>
        <begin position="6"/>
        <end position="367"/>
    </location>
</feature>
<dbReference type="PANTHER" id="PTHR11601">
    <property type="entry name" value="CYSTEINE DESULFURYLASE FAMILY MEMBER"/>
    <property type="match status" value="1"/>
</dbReference>
<dbReference type="InterPro" id="IPR015421">
    <property type="entry name" value="PyrdxlP-dep_Trfase_major"/>
</dbReference>
<reference evidence="8 9" key="1">
    <citation type="submission" date="2020-07" db="EMBL/GenBank/DDBJ databases">
        <title>Alkalicella. sp. LB2 genome.</title>
        <authorList>
            <person name="Postec A."/>
            <person name="Quemeneur M."/>
        </authorList>
    </citation>
    <scope>NUCLEOTIDE SEQUENCE [LARGE SCALE GENOMIC DNA]</scope>
    <source>
        <strain evidence="8 9">LB2</strain>
    </source>
</reference>
<dbReference type="InterPro" id="IPR015424">
    <property type="entry name" value="PyrdxlP-dep_Trfase"/>
</dbReference>
<dbReference type="Pfam" id="PF00266">
    <property type="entry name" value="Aminotran_5"/>
    <property type="match status" value="1"/>
</dbReference>
<name>A0A7G9W4V0_ALKCA</name>
<evidence type="ECO:0000313" key="8">
    <source>
        <dbReference type="EMBL" id="QNO13712.1"/>
    </source>
</evidence>
<dbReference type="Proteomes" id="UP000516160">
    <property type="component" value="Chromosome"/>
</dbReference>
<evidence type="ECO:0000256" key="1">
    <source>
        <dbReference type="ARBA" id="ARBA00001933"/>
    </source>
</evidence>
<evidence type="ECO:0000256" key="2">
    <source>
        <dbReference type="ARBA" id="ARBA00006490"/>
    </source>
</evidence>
<keyword evidence="3" id="KW-0479">Metal-binding</keyword>
<dbReference type="Gene3D" id="1.10.260.50">
    <property type="match status" value="1"/>
</dbReference>
<dbReference type="PIRSF" id="PIRSF005572">
    <property type="entry name" value="NifS"/>
    <property type="match status" value="1"/>
</dbReference>
<protein>
    <submittedName>
        <fullName evidence="8">Cysteine desulfurase</fullName>
    </submittedName>
</protein>
<evidence type="ECO:0000259" key="7">
    <source>
        <dbReference type="Pfam" id="PF00266"/>
    </source>
</evidence>
<dbReference type="GO" id="GO:0051536">
    <property type="term" value="F:iron-sulfur cluster binding"/>
    <property type="evidence" value="ECO:0007669"/>
    <property type="project" value="UniProtKB-KW"/>
</dbReference>
<dbReference type="InterPro" id="IPR016454">
    <property type="entry name" value="Cysteine_dSase"/>
</dbReference>
<organism evidence="8 9">
    <name type="scientific">Alkalicella caledoniensis</name>
    <dbReference type="NCBI Taxonomy" id="2731377"/>
    <lineage>
        <taxon>Bacteria</taxon>
        <taxon>Bacillati</taxon>
        <taxon>Bacillota</taxon>
        <taxon>Clostridia</taxon>
        <taxon>Eubacteriales</taxon>
        <taxon>Proteinivoracaceae</taxon>
        <taxon>Alkalicella</taxon>
    </lineage>
</organism>
<keyword evidence="5" id="KW-0408">Iron</keyword>
<dbReference type="PANTHER" id="PTHR11601:SF50">
    <property type="entry name" value="CYSTEINE DESULFURASE ISCS 2-RELATED"/>
    <property type="match status" value="1"/>
</dbReference>
<accession>A0A7G9W4V0</accession>
<evidence type="ECO:0000256" key="3">
    <source>
        <dbReference type="ARBA" id="ARBA00022723"/>
    </source>
</evidence>
<dbReference type="RefSeq" id="WP_213167379.1">
    <property type="nucleotide sequence ID" value="NZ_CP058559.1"/>
</dbReference>
<evidence type="ECO:0000256" key="5">
    <source>
        <dbReference type="ARBA" id="ARBA00023004"/>
    </source>
</evidence>
<dbReference type="InterPro" id="IPR015422">
    <property type="entry name" value="PyrdxlP-dep_Trfase_small"/>
</dbReference>
<keyword evidence="4" id="KW-0663">Pyridoxal phosphate</keyword>
<evidence type="ECO:0000313" key="9">
    <source>
        <dbReference type="Proteomes" id="UP000516160"/>
    </source>
</evidence>
<comment type="similarity">
    <text evidence="2">Belongs to the class-V pyridoxal-phosphate-dependent aminotransferase family. NifS/IscS subfamily.</text>
</comment>
<keyword evidence="9" id="KW-1185">Reference proteome</keyword>
<dbReference type="GO" id="GO:0031071">
    <property type="term" value="F:cysteine desulfurase activity"/>
    <property type="evidence" value="ECO:0007669"/>
    <property type="project" value="UniProtKB-ARBA"/>
</dbReference>
<sequence length="386" mass="42753">MTYKEVYLDNSSTTFMDPKVLDTYYETMKKYYGNPSSLHQLGVESEKKLKEAKSIVANTLKAKPQEILFTSGGTESNNIAIHGTINAFRNRGNKIITTKIEHPSVLEIFKYYESLGFEVIYLDVDESGVVNLEQLKTELNRETILVSIMVVNNEIGTEQPLWEIGQQIKANNPLCIFHVDAVQGYGKIDIDLLASNISLLSLSSHKLHGPKGVGALYVKDKLKIAPIMLGGGQQIGLRSGTENVPGFYAMAKACEKIFANNKQDTTKISKLRNYVWDKIKGSTKDALLLTPLDYSAPHILNTAFRGLKGEVLVHALESKGVFVSTGSACSSKQQGTSHVLKAIDVPKEYIEGAIRISFSRYNNEDDVCYAVEKIIEAVNELSLFMA</sequence>
<dbReference type="KEGG" id="acae:HYG86_02535"/>
<evidence type="ECO:0000256" key="4">
    <source>
        <dbReference type="ARBA" id="ARBA00022898"/>
    </source>
</evidence>
<dbReference type="SUPFAM" id="SSF53383">
    <property type="entry name" value="PLP-dependent transferases"/>
    <property type="match status" value="1"/>
</dbReference>
<dbReference type="EMBL" id="CP058559">
    <property type="protein sequence ID" value="QNO13712.1"/>
    <property type="molecule type" value="Genomic_DNA"/>
</dbReference>
<keyword evidence="6" id="KW-0411">Iron-sulfur</keyword>
<dbReference type="Gene3D" id="3.40.640.10">
    <property type="entry name" value="Type I PLP-dependent aspartate aminotransferase-like (Major domain)"/>
    <property type="match status" value="1"/>
</dbReference>
<dbReference type="AlphaFoldDB" id="A0A7G9W4V0"/>
<dbReference type="GO" id="GO:0046872">
    <property type="term" value="F:metal ion binding"/>
    <property type="evidence" value="ECO:0007669"/>
    <property type="project" value="UniProtKB-KW"/>
</dbReference>
<dbReference type="Gene3D" id="3.90.1150.10">
    <property type="entry name" value="Aspartate Aminotransferase, domain 1"/>
    <property type="match status" value="1"/>
</dbReference>
<dbReference type="InterPro" id="IPR000192">
    <property type="entry name" value="Aminotrans_V_dom"/>
</dbReference>
<comment type="cofactor">
    <cofactor evidence="1">
        <name>pyridoxal 5'-phosphate</name>
        <dbReference type="ChEBI" id="CHEBI:597326"/>
    </cofactor>
</comment>